<dbReference type="InterPro" id="IPR029046">
    <property type="entry name" value="LolA/LolB/LppX"/>
</dbReference>
<keyword evidence="12 13" id="KW-0449">Lipoprotein</keyword>
<accession>A0A242NTT9</accession>
<dbReference type="SUPFAM" id="SSF89392">
    <property type="entry name" value="Prokaryotic lipoproteins and lipoprotein localization factors"/>
    <property type="match status" value="1"/>
</dbReference>
<evidence type="ECO:0000256" key="4">
    <source>
        <dbReference type="ARBA" id="ARBA00016202"/>
    </source>
</evidence>
<evidence type="ECO:0000256" key="8">
    <source>
        <dbReference type="ARBA" id="ARBA00023136"/>
    </source>
</evidence>
<gene>
    <name evidence="13" type="primary">lolB</name>
    <name evidence="15" type="ORF">B6D06_07265</name>
</gene>
<keyword evidence="11 13" id="KW-0998">Cell outer membrane</keyword>
<keyword evidence="7 13" id="KW-0653">Protein transport</keyword>
<dbReference type="RefSeq" id="WP_034902600.1">
    <property type="nucleotide sequence ID" value="NZ_CP132382.1"/>
</dbReference>
<evidence type="ECO:0000313" key="15">
    <source>
        <dbReference type="EMBL" id="OTQ49154.1"/>
    </source>
</evidence>
<feature type="chain" id="PRO_5011233101" description="Outer-membrane lipoprotein LolB" evidence="14">
    <location>
        <begin position="19"/>
        <end position="206"/>
    </location>
</feature>
<accession>A0A242P3G4</accession>
<evidence type="ECO:0000256" key="6">
    <source>
        <dbReference type="ARBA" id="ARBA00022729"/>
    </source>
</evidence>
<dbReference type="Pfam" id="PF03550">
    <property type="entry name" value="LolB"/>
    <property type="match status" value="1"/>
</dbReference>
<organism evidence="15 16">
    <name type="scientific">Gilliamella apis</name>
    <dbReference type="NCBI Taxonomy" id="1970738"/>
    <lineage>
        <taxon>Bacteria</taxon>
        <taxon>Pseudomonadati</taxon>
        <taxon>Pseudomonadota</taxon>
        <taxon>Gammaproteobacteria</taxon>
        <taxon>Orbales</taxon>
        <taxon>Orbaceae</taxon>
        <taxon>Gilliamella</taxon>
    </lineage>
</organism>
<evidence type="ECO:0000313" key="16">
    <source>
        <dbReference type="Proteomes" id="UP000194968"/>
    </source>
</evidence>
<keyword evidence="8 13" id="KW-0472">Membrane</keyword>
<dbReference type="EMBL" id="NASK01000097">
    <property type="protein sequence ID" value="OTQ49154.1"/>
    <property type="molecule type" value="Genomic_DNA"/>
</dbReference>
<evidence type="ECO:0000256" key="3">
    <source>
        <dbReference type="ARBA" id="ARBA00011245"/>
    </source>
</evidence>
<evidence type="ECO:0000256" key="10">
    <source>
        <dbReference type="ARBA" id="ARBA00023186"/>
    </source>
</evidence>
<dbReference type="HAMAP" id="MF_00233">
    <property type="entry name" value="LolB"/>
    <property type="match status" value="1"/>
</dbReference>
<evidence type="ECO:0000256" key="1">
    <source>
        <dbReference type="ARBA" id="ARBA00004459"/>
    </source>
</evidence>
<dbReference type="OrthoDB" id="9797618at2"/>
<dbReference type="GO" id="GO:0009279">
    <property type="term" value="C:cell outer membrane"/>
    <property type="evidence" value="ECO:0007669"/>
    <property type="project" value="UniProtKB-SubCell"/>
</dbReference>
<sequence>MSKIKYLFVFILPFILSACQTTKYQTNVSVEQQWQNHKQVLAQINSFQVNGSIAHIGTKTKSYGRFLITQQSENYYDVKLTTPVGTNILTLKAEPNYAELIDNNGARYQDINVELLMKKISNVNIPLNSLHNWLKGFSDDSQADKIDSSGRLSSTSFMQNNNKWSLKISSYSTYNYKNKKIDLPAIIELSHDDELIRLKISNWILR</sequence>
<evidence type="ECO:0000256" key="14">
    <source>
        <dbReference type="SAM" id="SignalP"/>
    </source>
</evidence>
<comment type="caution">
    <text evidence="15">The sequence shown here is derived from an EMBL/GenBank/DDBJ whole genome shotgun (WGS) entry which is preliminary data.</text>
</comment>
<evidence type="ECO:0000256" key="7">
    <source>
        <dbReference type="ARBA" id="ARBA00022927"/>
    </source>
</evidence>
<proteinExistence type="inferred from homology"/>
<reference evidence="15 16" key="1">
    <citation type="submission" date="2017-03" db="EMBL/GenBank/DDBJ databases">
        <title>Comparative genomics of honeybee gut symbionts reveal geographically distinct and subgroup specific antibiotic resistance.</title>
        <authorList>
            <person name="Ludvigsen J."/>
            <person name="Porcellato D."/>
            <person name="Labee-Lund T.M."/>
            <person name="Amdam G.V."/>
            <person name="Rudi K."/>
        </authorList>
    </citation>
    <scope>NUCLEOTIDE SEQUENCE [LARGE SCALE GENOMIC DNA]</scope>
    <source>
        <strain evidence="15 16">A-4-12</strain>
    </source>
</reference>
<protein>
    <recommendedName>
        <fullName evidence="4 13">Outer-membrane lipoprotein LolB</fullName>
    </recommendedName>
</protein>
<evidence type="ECO:0000256" key="5">
    <source>
        <dbReference type="ARBA" id="ARBA00022448"/>
    </source>
</evidence>
<dbReference type="GeneID" id="99745101"/>
<comment type="subcellular location">
    <subcellularLocation>
        <location evidence="1 13">Cell outer membrane</location>
        <topology evidence="1 13">Lipid-anchor</topology>
    </subcellularLocation>
</comment>
<feature type="signal peptide" evidence="14">
    <location>
        <begin position="1"/>
        <end position="18"/>
    </location>
</feature>
<name>A0A242P3G4_9GAMM</name>
<dbReference type="GO" id="GO:0015031">
    <property type="term" value="P:protein transport"/>
    <property type="evidence" value="ECO:0007669"/>
    <property type="project" value="UniProtKB-KW"/>
</dbReference>
<dbReference type="Gene3D" id="2.50.20.10">
    <property type="entry name" value="Lipoprotein localisation LolA/LolB/LppX"/>
    <property type="match status" value="1"/>
</dbReference>
<evidence type="ECO:0000256" key="2">
    <source>
        <dbReference type="ARBA" id="ARBA00009696"/>
    </source>
</evidence>
<dbReference type="AlphaFoldDB" id="A0A242P3G4"/>
<evidence type="ECO:0000256" key="9">
    <source>
        <dbReference type="ARBA" id="ARBA00023139"/>
    </source>
</evidence>
<dbReference type="PROSITE" id="PS51257">
    <property type="entry name" value="PROKAR_LIPOPROTEIN"/>
    <property type="match status" value="1"/>
</dbReference>
<keyword evidence="10 13" id="KW-0143">Chaperone</keyword>
<comment type="similarity">
    <text evidence="2 13">Belongs to the LolB family.</text>
</comment>
<dbReference type="GO" id="GO:0044874">
    <property type="term" value="P:lipoprotein localization to outer membrane"/>
    <property type="evidence" value="ECO:0007669"/>
    <property type="project" value="UniProtKB-UniRule"/>
</dbReference>
<evidence type="ECO:0000256" key="13">
    <source>
        <dbReference type="HAMAP-Rule" id="MF_00233"/>
    </source>
</evidence>
<evidence type="ECO:0000256" key="12">
    <source>
        <dbReference type="ARBA" id="ARBA00023288"/>
    </source>
</evidence>
<keyword evidence="9 13" id="KW-0564">Palmitate</keyword>
<dbReference type="Proteomes" id="UP000194968">
    <property type="component" value="Unassembled WGS sequence"/>
</dbReference>
<dbReference type="NCBIfam" id="TIGR00548">
    <property type="entry name" value="lolB"/>
    <property type="match status" value="1"/>
</dbReference>
<keyword evidence="6 13" id="KW-0732">Signal</keyword>
<keyword evidence="5 13" id="KW-0813">Transport</keyword>
<dbReference type="InterPro" id="IPR004565">
    <property type="entry name" value="OM_lipoprot_LolB"/>
</dbReference>
<comment type="subunit">
    <text evidence="3 13">Monomer.</text>
</comment>
<comment type="function">
    <text evidence="13">Plays a critical role in the incorporation of lipoproteins in the outer membrane after they are released by the LolA protein.</text>
</comment>
<evidence type="ECO:0000256" key="11">
    <source>
        <dbReference type="ARBA" id="ARBA00023237"/>
    </source>
</evidence>
<dbReference type="CDD" id="cd16326">
    <property type="entry name" value="LolB"/>
    <property type="match status" value="1"/>
</dbReference>